<dbReference type="EMBL" id="JAHCQH010000016">
    <property type="protein sequence ID" value="MBS9477764.1"/>
    <property type="molecule type" value="Genomic_DNA"/>
</dbReference>
<sequence length="299" mass="32910">MSETVHGRSASADTPPPLSSPTVFKRPFDQAATEAEAALGLEDPVRAVHELRKAFKRLRALLRLVDGEHRAEAKALRAALGEVARRLAGARDTQARRDALVDLTAKSYLSASAHRAAARALAAGGAHEAVGLAPHRDDLTSLVAACRDAGPRFAASMDRTALLRALRDEYARGRRLVRHVDPTEPESLHELRKAVVAQRYQMELVSEAWPALGKVWVGELQRLREKLGKHQDLAVLAAELASLPAGRQGWRQPLADAIAARQHRLVLSALRLHRRLFAEKPRAFRQRIAAYLKPVSEKE</sequence>
<proteinExistence type="predicted"/>
<dbReference type="RefSeq" id="WP_213755605.1">
    <property type="nucleotide sequence ID" value="NZ_JAHCQH010000016.1"/>
</dbReference>
<evidence type="ECO:0000313" key="4">
    <source>
        <dbReference type="Proteomes" id="UP001166585"/>
    </source>
</evidence>
<evidence type="ECO:0000256" key="1">
    <source>
        <dbReference type="SAM" id="MobiDB-lite"/>
    </source>
</evidence>
<protein>
    <submittedName>
        <fullName evidence="3">CHAD domain-containing protein</fullName>
    </submittedName>
</protein>
<keyword evidence="4" id="KW-1185">Reference proteome</keyword>
<dbReference type="InterPro" id="IPR038186">
    <property type="entry name" value="CHAD_dom_sf"/>
</dbReference>
<dbReference type="PROSITE" id="PS51708">
    <property type="entry name" value="CHAD"/>
    <property type="match status" value="1"/>
</dbReference>
<evidence type="ECO:0000313" key="3">
    <source>
        <dbReference type="EMBL" id="MBS9477764.1"/>
    </source>
</evidence>
<dbReference type="Proteomes" id="UP001166585">
    <property type="component" value="Unassembled WGS sequence"/>
</dbReference>
<gene>
    <name evidence="3" type="ORF">KIP89_11665</name>
</gene>
<accession>A0ABS5RAA5</accession>
<dbReference type="SMART" id="SM00880">
    <property type="entry name" value="CHAD"/>
    <property type="match status" value="1"/>
</dbReference>
<dbReference type="Gene3D" id="1.40.20.10">
    <property type="entry name" value="CHAD domain"/>
    <property type="match status" value="1"/>
</dbReference>
<organism evidence="3 4">
    <name type="scientific">Ancylobacter radicis</name>
    <dbReference type="NCBI Taxonomy" id="2836179"/>
    <lineage>
        <taxon>Bacteria</taxon>
        <taxon>Pseudomonadati</taxon>
        <taxon>Pseudomonadota</taxon>
        <taxon>Alphaproteobacteria</taxon>
        <taxon>Hyphomicrobiales</taxon>
        <taxon>Xanthobacteraceae</taxon>
        <taxon>Ancylobacter</taxon>
    </lineage>
</organism>
<dbReference type="InterPro" id="IPR007899">
    <property type="entry name" value="CHAD_dom"/>
</dbReference>
<dbReference type="Pfam" id="PF05235">
    <property type="entry name" value="CHAD"/>
    <property type="match status" value="1"/>
</dbReference>
<name>A0ABS5RAA5_9HYPH</name>
<feature type="domain" description="CHAD" evidence="2">
    <location>
        <begin position="13"/>
        <end position="282"/>
    </location>
</feature>
<comment type="caution">
    <text evidence="3">The sequence shown here is derived from an EMBL/GenBank/DDBJ whole genome shotgun (WGS) entry which is preliminary data.</text>
</comment>
<dbReference type="PANTHER" id="PTHR39339">
    <property type="entry name" value="SLR1444 PROTEIN"/>
    <property type="match status" value="1"/>
</dbReference>
<dbReference type="PANTHER" id="PTHR39339:SF1">
    <property type="entry name" value="CHAD DOMAIN-CONTAINING PROTEIN"/>
    <property type="match status" value="1"/>
</dbReference>
<evidence type="ECO:0000259" key="2">
    <source>
        <dbReference type="PROSITE" id="PS51708"/>
    </source>
</evidence>
<reference evidence="3" key="1">
    <citation type="submission" date="2021-05" db="EMBL/GenBank/DDBJ databases">
        <authorList>
            <person name="Sun Q."/>
            <person name="Inoue M."/>
        </authorList>
    </citation>
    <scope>NUCLEOTIDE SEQUENCE</scope>
    <source>
        <strain evidence="3">VKM B-3255</strain>
    </source>
</reference>
<feature type="region of interest" description="Disordered" evidence="1">
    <location>
        <begin position="1"/>
        <end position="22"/>
    </location>
</feature>